<dbReference type="SUPFAM" id="SSF54909">
    <property type="entry name" value="Dimeric alpha+beta barrel"/>
    <property type="match status" value="1"/>
</dbReference>
<keyword evidence="2" id="KW-1185">Reference proteome</keyword>
<dbReference type="Proteomes" id="UP000799324">
    <property type="component" value="Unassembled WGS sequence"/>
</dbReference>
<name>A0A6A6T719_9PLEO</name>
<evidence type="ECO:0000313" key="2">
    <source>
        <dbReference type="Proteomes" id="UP000799324"/>
    </source>
</evidence>
<dbReference type="EMBL" id="MU004344">
    <property type="protein sequence ID" value="KAF2655825.1"/>
    <property type="molecule type" value="Genomic_DNA"/>
</dbReference>
<dbReference type="Gene3D" id="3.30.70.100">
    <property type="match status" value="1"/>
</dbReference>
<dbReference type="InterPro" id="IPR011008">
    <property type="entry name" value="Dimeric_a/b-barrel"/>
</dbReference>
<dbReference type="OrthoDB" id="4126315at2759"/>
<proteinExistence type="predicted"/>
<sequence length="123" mass="14662">MAVPHPKYLTLFVTFHIKPHLVEDWKTAHRPVWDACAAEPECILFDVFEDPSHVGRFRLVEVWSKDRTWFEAEQLTKPYYESLWIKSRPTWAKEFEIEYFERLGEGASLKQDYVNGARKKDET</sequence>
<dbReference type="AlphaFoldDB" id="A0A6A6T719"/>
<protein>
    <recommendedName>
        <fullName evidence="3">ABM domain-containing protein</fullName>
    </recommendedName>
</protein>
<reference evidence="1" key="1">
    <citation type="journal article" date="2020" name="Stud. Mycol.">
        <title>101 Dothideomycetes genomes: a test case for predicting lifestyles and emergence of pathogens.</title>
        <authorList>
            <person name="Haridas S."/>
            <person name="Albert R."/>
            <person name="Binder M."/>
            <person name="Bloem J."/>
            <person name="Labutti K."/>
            <person name="Salamov A."/>
            <person name="Andreopoulos B."/>
            <person name="Baker S."/>
            <person name="Barry K."/>
            <person name="Bills G."/>
            <person name="Bluhm B."/>
            <person name="Cannon C."/>
            <person name="Castanera R."/>
            <person name="Culley D."/>
            <person name="Daum C."/>
            <person name="Ezra D."/>
            <person name="Gonzalez J."/>
            <person name="Henrissat B."/>
            <person name="Kuo A."/>
            <person name="Liang C."/>
            <person name="Lipzen A."/>
            <person name="Lutzoni F."/>
            <person name="Magnuson J."/>
            <person name="Mondo S."/>
            <person name="Nolan M."/>
            <person name="Ohm R."/>
            <person name="Pangilinan J."/>
            <person name="Park H.-J."/>
            <person name="Ramirez L."/>
            <person name="Alfaro M."/>
            <person name="Sun H."/>
            <person name="Tritt A."/>
            <person name="Yoshinaga Y."/>
            <person name="Zwiers L.-H."/>
            <person name="Turgeon B."/>
            <person name="Goodwin S."/>
            <person name="Spatafora J."/>
            <person name="Crous P."/>
            <person name="Grigoriev I."/>
        </authorList>
    </citation>
    <scope>NUCLEOTIDE SEQUENCE</scope>
    <source>
        <strain evidence="1">CBS 122681</strain>
    </source>
</reference>
<gene>
    <name evidence="1" type="ORF">K491DRAFT_715966</name>
</gene>
<evidence type="ECO:0008006" key="3">
    <source>
        <dbReference type="Google" id="ProtNLM"/>
    </source>
</evidence>
<accession>A0A6A6T719</accession>
<evidence type="ECO:0000313" key="1">
    <source>
        <dbReference type="EMBL" id="KAF2655825.1"/>
    </source>
</evidence>
<organism evidence="1 2">
    <name type="scientific">Lophiostoma macrostomum CBS 122681</name>
    <dbReference type="NCBI Taxonomy" id="1314788"/>
    <lineage>
        <taxon>Eukaryota</taxon>
        <taxon>Fungi</taxon>
        <taxon>Dikarya</taxon>
        <taxon>Ascomycota</taxon>
        <taxon>Pezizomycotina</taxon>
        <taxon>Dothideomycetes</taxon>
        <taxon>Pleosporomycetidae</taxon>
        <taxon>Pleosporales</taxon>
        <taxon>Lophiostomataceae</taxon>
        <taxon>Lophiostoma</taxon>
    </lineage>
</organism>